<name>A0A9D4F9L0_DREPO</name>
<gene>
    <name evidence="1" type="ORF">DPMN_147275</name>
</gene>
<reference evidence="1" key="1">
    <citation type="journal article" date="2019" name="bioRxiv">
        <title>The Genome of the Zebra Mussel, Dreissena polymorpha: A Resource for Invasive Species Research.</title>
        <authorList>
            <person name="McCartney M.A."/>
            <person name="Auch B."/>
            <person name="Kono T."/>
            <person name="Mallez S."/>
            <person name="Zhang Y."/>
            <person name="Obille A."/>
            <person name="Becker A."/>
            <person name="Abrahante J.E."/>
            <person name="Garbe J."/>
            <person name="Badalamenti J.P."/>
            <person name="Herman A."/>
            <person name="Mangelson H."/>
            <person name="Liachko I."/>
            <person name="Sullivan S."/>
            <person name="Sone E.D."/>
            <person name="Koren S."/>
            <person name="Silverstein K.A.T."/>
            <person name="Beckman K.B."/>
            <person name="Gohl D.M."/>
        </authorList>
    </citation>
    <scope>NUCLEOTIDE SEQUENCE</scope>
    <source>
        <strain evidence="1">Duluth1</strain>
        <tissue evidence="1">Whole animal</tissue>
    </source>
</reference>
<sequence length="167" mass="18660">MAEMAKQRSPNFSMQENSLLAQLMGEEYEDTGLSRHKYNIHRFISRSAPFQSKYDIITESVMAVVGKESAAVQGVAPFTLDTTFIQLTDTSQATTVEPPSPAQPQQCDNRAVKRRLDTNAEHAVSAVKPATTCCSHCSLNELNVLKKRKMELQIRLYKAQLAHMGEE</sequence>
<accession>A0A9D4F9L0</accession>
<dbReference type="EMBL" id="JAIWYP010000007">
    <property type="protein sequence ID" value="KAH3793756.1"/>
    <property type="molecule type" value="Genomic_DNA"/>
</dbReference>
<keyword evidence="2" id="KW-1185">Reference proteome</keyword>
<proteinExistence type="predicted"/>
<protein>
    <submittedName>
        <fullName evidence="1">Uncharacterized protein</fullName>
    </submittedName>
</protein>
<dbReference type="AlphaFoldDB" id="A0A9D4F9L0"/>
<comment type="caution">
    <text evidence="1">The sequence shown here is derived from an EMBL/GenBank/DDBJ whole genome shotgun (WGS) entry which is preliminary data.</text>
</comment>
<dbReference type="Proteomes" id="UP000828390">
    <property type="component" value="Unassembled WGS sequence"/>
</dbReference>
<reference evidence="1" key="2">
    <citation type="submission" date="2020-11" db="EMBL/GenBank/DDBJ databases">
        <authorList>
            <person name="McCartney M.A."/>
            <person name="Auch B."/>
            <person name="Kono T."/>
            <person name="Mallez S."/>
            <person name="Becker A."/>
            <person name="Gohl D.M."/>
            <person name="Silverstein K.A.T."/>
            <person name="Koren S."/>
            <person name="Bechman K.B."/>
            <person name="Herman A."/>
            <person name="Abrahante J.E."/>
            <person name="Garbe J."/>
        </authorList>
    </citation>
    <scope>NUCLEOTIDE SEQUENCE</scope>
    <source>
        <strain evidence="1">Duluth1</strain>
        <tissue evidence="1">Whole animal</tissue>
    </source>
</reference>
<organism evidence="1 2">
    <name type="scientific">Dreissena polymorpha</name>
    <name type="common">Zebra mussel</name>
    <name type="synonym">Mytilus polymorpha</name>
    <dbReference type="NCBI Taxonomy" id="45954"/>
    <lineage>
        <taxon>Eukaryota</taxon>
        <taxon>Metazoa</taxon>
        <taxon>Spiralia</taxon>
        <taxon>Lophotrochozoa</taxon>
        <taxon>Mollusca</taxon>
        <taxon>Bivalvia</taxon>
        <taxon>Autobranchia</taxon>
        <taxon>Heteroconchia</taxon>
        <taxon>Euheterodonta</taxon>
        <taxon>Imparidentia</taxon>
        <taxon>Neoheterodontei</taxon>
        <taxon>Myida</taxon>
        <taxon>Dreissenoidea</taxon>
        <taxon>Dreissenidae</taxon>
        <taxon>Dreissena</taxon>
    </lineage>
</organism>
<evidence type="ECO:0000313" key="2">
    <source>
        <dbReference type="Proteomes" id="UP000828390"/>
    </source>
</evidence>
<evidence type="ECO:0000313" key="1">
    <source>
        <dbReference type="EMBL" id="KAH3793756.1"/>
    </source>
</evidence>